<feature type="compositionally biased region" description="Polar residues" evidence="1">
    <location>
        <begin position="21"/>
        <end position="34"/>
    </location>
</feature>
<sequence>GGIASRSAAQSRRRRVSSSSTLQAGSPRVSTSQLLGLKDPSPRSTTPSTTASLHNYQAAPSPSYKRYTPRHGSPWLQSGSGQDAPQRWPTQNPSRVQEPRCPSSLPTVPGGASAVEDYAARVEEASSVATEGAIVEQQAMVHDKANRMQNAITCYVQASNRLAEA</sequence>
<feature type="compositionally biased region" description="Low complexity" evidence="1">
    <location>
        <begin position="1"/>
        <end position="10"/>
    </location>
</feature>
<keyword evidence="3" id="KW-1185">Reference proteome</keyword>
<dbReference type="EMBL" id="JABANO010006880">
    <property type="protein sequence ID" value="KAF4751042.1"/>
    <property type="molecule type" value="Genomic_DNA"/>
</dbReference>
<evidence type="ECO:0000313" key="2">
    <source>
        <dbReference type="EMBL" id="KAF4751042.1"/>
    </source>
</evidence>
<comment type="caution">
    <text evidence="2">The sequence shown here is derived from an EMBL/GenBank/DDBJ whole genome shotgun (WGS) entry which is preliminary data.</text>
</comment>
<gene>
    <name evidence="2" type="ORF">FOZ63_011413</name>
</gene>
<reference evidence="2 3" key="1">
    <citation type="submission" date="2020-04" db="EMBL/GenBank/DDBJ databases">
        <title>Perkinsus olseni comparative genomics.</title>
        <authorList>
            <person name="Bogema D.R."/>
        </authorList>
    </citation>
    <scope>NUCLEOTIDE SEQUENCE [LARGE SCALE GENOMIC DNA]</scope>
    <source>
        <strain evidence="2 3">ATCC PRA-207</strain>
    </source>
</reference>
<name>A0A7J6U257_PEROL</name>
<dbReference type="AlphaFoldDB" id="A0A7J6U257"/>
<protein>
    <submittedName>
        <fullName evidence="2">Uncharacterized protein</fullName>
    </submittedName>
</protein>
<feature type="non-terminal residue" evidence="2">
    <location>
        <position position="165"/>
    </location>
</feature>
<feature type="compositionally biased region" description="Polar residues" evidence="1">
    <location>
        <begin position="75"/>
        <end position="95"/>
    </location>
</feature>
<accession>A0A7J6U257</accession>
<evidence type="ECO:0000313" key="3">
    <source>
        <dbReference type="Proteomes" id="UP000553632"/>
    </source>
</evidence>
<proteinExistence type="predicted"/>
<dbReference type="Proteomes" id="UP000553632">
    <property type="component" value="Unassembled WGS sequence"/>
</dbReference>
<feature type="region of interest" description="Disordered" evidence="1">
    <location>
        <begin position="1"/>
        <end position="110"/>
    </location>
</feature>
<organism evidence="2 3">
    <name type="scientific">Perkinsus olseni</name>
    <name type="common">Perkinsus atlanticus</name>
    <dbReference type="NCBI Taxonomy" id="32597"/>
    <lineage>
        <taxon>Eukaryota</taxon>
        <taxon>Sar</taxon>
        <taxon>Alveolata</taxon>
        <taxon>Perkinsozoa</taxon>
        <taxon>Perkinsea</taxon>
        <taxon>Perkinsida</taxon>
        <taxon>Perkinsidae</taxon>
        <taxon>Perkinsus</taxon>
    </lineage>
</organism>
<evidence type="ECO:0000256" key="1">
    <source>
        <dbReference type="SAM" id="MobiDB-lite"/>
    </source>
</evidence>
<feature type="compositionally biased region" description="Low complexity" evidence="1">
    <location>
        <begin position="42"/>
        <end position="52"/>
    </location>
</feature>
<feature type="non-terminal residue" evidence="2">
    <location>
        <position position="1"/>
    </location>
</feature>